<reference evidence="7 8" key="1">
    <citation type="submission" date="2016-10" db="EMBL/GenBank/DDBJ databases">
        <authorList>
            <person name="de Groot N.N."/>
        </authorList>
    </citation>
    <scope>NUCLEOTIDE SEQUENCE [LARGE SCALE GENOMIC DNA]</scope>
    <source>
        <strain evidence="7 8">CGMCC 1.6848</strain>
    </source>
</reference>
<dbReference type="Pfam" id="PF25917">
    <property type="entry name" value="BSH_RND"/>
    <property type="match status" value="1"/>
</dbReference>
<keyword evidence="4" id="KW-0812">Transmembrane</keyword>
<evidence type="ECO:0000259" key="5">
    <source>
        <dbReference type="Pfam" id="PF25917"/>
    </source>
</evidence>
<protein>
    <submittedName>
        <fullName evidence="7">Membrane fusion protein, multidrug efflux system</fullName>
    </submittedName>
</protein>
<dbReference type="PANTHER" id="PTHR30386:SF24">
    <property type="entry name" value="MULTIDRUG RESISTANCE EFFLUX PUMP"/>
    <property type="match status" value="1"/>
</dbReference>
<proteinExistence type="inferred from homology"/>
<keyword evidence="8" id="KW-1185">Reference proteome</keyword>
<feature type="coiled-coil region" evidence="2">
    <location>
        <begin position="173"/>
        <end position="207"/>
    </location>
</feature>
<dbReference type="InterPro" id="IPR058625">
    <property type="entry name" value="MdtA-like_BSH"/>
</dbReference>
<dbReference type="Gene3D" id="2.40.50.100">
    <property type="match status" value="1"/>
</dbReference>
<dbReference type="GO" id="GO:0055085">
    <property type="term" value="P:transmembrane transport"/>
    <property type="evidence" value="ECO:0007669"/>
    <property type="project" value="InterPro"/>
</dbReference>
<dbReference type="Gene3D" id="1.10.287.470">
    <property type="entry name" value="Helix hairpin bin"/>
    <property type="match status" value="2"/>
</dbReference>
<feature type="transmembrane region" description="Helical" evidence="4">
    <location>
        <begin position="7"/>
        <end position="28"/>
    </location>
</feature>
<evidence type="ECO:0000256" key="4">
    <source>
        <dbReference type="SAM" id="Phobius"/>
    </source>
</evidence>
<evidence type="ECO:0000313" key="8">
    <source>
        <dbReference type="Proteomes" id="UP000199040"/>
    </source>
</evidence>
<dbReference type="STRING" id="442341.SAMN04487959_105186"/>
<dbReference type="Pfam" id="PF25954">
    <property type="entry name" value="Beta-barrel_RND_2"/>
    <property type="match status" value="1"/>
</dbReference>
<evidence type="ECO:0000259" key="6">
    <source>
        <dbReference type="Pfam" id="PF25954"/>
    </source>
</evidence>
<accession>A0A1I3AW22</accession>
<dbReference type="EMBL" id="FOPY01000005">
    <property type="protein sequence ID" value="SFH54295.1"/>
    <property type="molecule type" value="Genomic_DNA"/>
</dbReference>
<keyword evidence="4" id="KW-1133">Transmembrane helix</keyword>
<dbReference type="InterPro" id="IPR050739">
    <property type="entry name" value="MFP"/>
</dbReference>
<sequence length="364" mass="39619">MKQGGKIVVALIAMVAFGALAWWGVTWWTTGRFIEETDNAYVHTDNVAVRSELSARIAEVGVTDNQPVRQGDLLVRLDDSDYRTQVAQAEAQQAVAAADITQAKRQVALQEAAIDEARAQIDAAEADVRQARQHLQRSQSLESRQYASQQQREDDEAALRIAESTLAARRAALVSARRQLDVAQASVESAEASFEAARADLDYARNQLAKTRLTAPRNGVIGNLSAEVGDLAQPSLTLMQLVPVESAYVIANFKETQTARMRVGQPVELHIDAYPDVTFEGVVDSLAPATGTEFSLLPNDNATGNFNKIVQRVPVKIRVTAPQDALGRLRAGLSVVPEVDTREMNTETFYHRVATGEAIEPSAS</sequence>
<dbReference type="RefSeq" id="WP_092845336.1">
    <property type="nucleotide sequence ID" value="NZ_FOPY01000005.1"/>
</dbReference>
<feature type="domain" description="CusB-like beta-barrel" evidence="6">
    <location>
        <begin position="249"/>
        <end position="290"/>
    </location>
</feature>
<dbReference type="PANTHER" id="PTHR30386">
    <property type="entry name" value="MEMBRANE FUSION SUBUNIT OF EMRAB-TOLC MULTIDRUG EFFLUX PUMP"/>
    <property type="match status" value="1"/>
</dbReference>
<dbReference type="SUPFAM" id="SSF111369">
    <property type="entry name" value="HlyD-like secretion proteins"/>
    <property type="match status" value="2"/>
</dbReference>
<evidence type="ECO:0000256" key="2">
    <source>
        <dbReference type="SAM" id="Coils"/>
    </source>
</evidence>
<keyword evidence="4" id="KW-0472">Membrane</keyword>
<feature type="compositionally biased region" description="Polar residues" evidence="3">
    <location>
        <begin position="136"/>
        <end position="150"/>
    </location>
</feature>
<keyword evidence="2" id="KW-0175">Coiled coil</keyword>
<evidence type="ECO:0000313" key="7">
    <source>
        <dbReference type="EMBL" id="SFH54295.1"/>
    </source>
</evidence>
<dbReference type="InterPro" id="IPR058792">
    <property type="entry name" value="Beta-barrel_RND_2"/>
</dbReference>
<feature type="region of interest" description="Disordered" evidence="3">
    <location>
        <begin position="132"/>
        <end position="152"/>
    </location>
</feature>
<name>A0A1I3AW22_9GAMM</name>
<evidence type="ECO:0000256" key="3">
    <source>
        <dbReference type="SAM" id="MobiDB-lite"/>
    </source>
</evidence>
<evidence type="ECO:0000256" key="1">
    <source>
        <dbReference type="ARBA" id="ARBA00009477"/>
    </source>
</evidence>
<dbReference type="Gene3D" id="2.40.30.170">
    <property type="match status" value="1"/>
</dbReference>
<gene>
    <name evidence="7" type="ORF">SAMN04487959_105186</name>
</gene>
<organism evidence="7 8">
    <name type="scientific">Modicisalibacter xianhensis</name>
    <dbReference type="NCBI Taxonomy" id="442341"/>
    <lineage>
        <taxon>Bacteria</taxon>
        <taxon>Pseudomonadati</taxon>
        <taxon>Pseudomonadota</taxon>
        <taxon>Gammaproteobacteria</taxon>
        <taxon>Oceanospirillales</taxon>
        <taxon>Halomonadaceae</taxon>
        <taxon>Modicisalibacter</taxon>
    </lineage>
</organism>
<dbReference type="Proteomes" id="UP000199040">
    <property type="component" value="Unassembled WGS sequence"/>
</dbReference>
<comment type="similarity">
    <text evidence="1">Belongs to the membrane fusion protein (MFP) (TC 8.A.1) family.</text>
</comment>
<dbReference type="AlphaFoldDB" id="A0A1I3AW22"/>
<feature type="domain" description="Multidrug resistance protein MdtA-like barrel-sandwich hybrid" evidence="5">
    <location>
        <begin position="46"/>
        <end position="233"/>
    </location>
</feature>